<dbReference type="Gene3D" id="3.40.50.10420">
    <property type="entry name" value="NagB/RpiA/CoA transferase-like"/>
    <property type="match status" value="1"/>
</dbReference>
<dbReference type="SUPFAM" id="SSF100950">
    <property type="entry name" value="NagB/RpiA/CoA transferase-like"/>
    <property type="match status" value="1"/>
</dbReference>
<dbReference type="PANTHER" id="PTHR23407">
    <property type="entry name" value="ATPASE INHIBITOR/5-FORMYLTETRAHYDROFOLATE CYCLO-LIGASE"/>
    <property type="match status" value="1"/>
</dbReference>
<proteinExistence type="inferred from homology"/>
<accession>A0ABP9UH00</accession>
<comment type="similarity">
    <text evidence="1 4">Belongs to the 5-formyltetrahydrofolate cyclo-ligase family.</text>
</comment>
<comment type="caution">
    <text evidence="5">The sequence shown here is derived from an EMBL/GenBank/DDBJ whole genome shotgun (WGS) entry which is preliminary data.</text>
</comment>
<evidence type="ECO:0000256" key="4">
    <source>
        <dbReference type="RuleBase" id="RU361279"/>
    </source>
</evidence>
<evidence type="ECO:0000256" key="2">
    <source>
        <dbReference type="ARBA" id="ARBA00022741"/>
    </source>
</evidence>
<keyword evidence="3 4" id="KW-0067">ATP-binding</keyword>
<evidence type="ECO:0000256" key="3">
    <source>
        <dbReference type="ARBA" id="ARBA00022840"/>
    </source>
</evidence>
<dbReference type="Proteomes" id="UP001476282">
    <property type="component" value="Unassembled WGS sequence"/>
</dbReference>
<evidence type="ECO:0000313" key="5">
    <source>
        <dbReference type="EMBL" id="GAA5480945.1"/>
    </source>
</evidence>
<organism evidence="5 6">
    <name type="scientific">Haloferula sargassicola</name>
    <dbReference type="NCBI Taxonomy" id="490096"/>
    <lineage>
        <taxon>Bacteria</taxon>
        <taxon>Pseudomonadati</taxon>
        <taxon>Verrucomicrobiota</taxon>
        <taxon>Verrucomicrobiia</taxon>
        <taxon>Verrucomicrobiales</taxon>
        <taxon>Verrucomicrobiaceae</taxon>
        <taxon>Haloferula</taxon>
    </lineage>
</organism>
<keyword evidence="2 4" id="KW-0547">Nucleotide-binding</keyword>
<dbReference type="RefSeq" id="WP_353565103.1">
    <property type="nucleotide sequence ID" value="NZ_BAABRI010000001.1"/>
</dbReference>
<evidence type="ECO:0000313" key="6">
    <source>
        <dbReference type="Proteomes" id="UP001476282"/>
    </source>
</evidence>
<comment type="catalytic activity">
    <reaction evidence="4">
        <text>(6S)-5-formyl-5,6,7,8-tetrahydrofolate + ATP = (6R)-5,10-methenyltetrahydrofolate + ADP + phosphate</text>
        <dbReference type="Rhea" id="RHEA:10488"/>
        <dbReference type="ChEBI" id="CHEBI:30616"/>
        <dbReference type="ChEBI" id="CHEBI:43474"/>
        <dbReference type="ChEBI" id="CHEBI:57455"/>
        <dbReference type="ChEBI" id="CHEBI:57457"/>
        <dbReference type="ChEBI" id="CHEBI:456216"/>
        <dbReference type="EC" id="6.3.3.2"/>
    </reaction>
</comment>
<dbReference type="InterPro" id="IPR024185">
    <property type="entry name" value="FTHF_cligase-like_sf"/>
</dbReference>
<dbReference type="EC" id="6.3.3.2" evidence="4"/>
<dbReference type="PIRSF" id="PIRSF006806">
    <property type="entry name" value="FTHF_cligase"/>
    <property type="match status" value="1"/>
</dbReference>
<dbReference type="InterPro" id="IPR002698">
    <property type="entry name" value="FTHF_cligase"/>
</dbReference>
<dbReference type="PANTHER" id="PTHR23407:SF1">
    <property type="entry name" value="5-FORMYLTETRAHYDROFOLATE CYCLO-LIGASE"/>
    <property type="match status" value="1"/>
</dbReference>
<sequence length="181" mass="20298">MQATTPGPHADKTQWRAWLRRQFDPRPQETSRLLADALLRRLDQLPAGRVALFSPLHDEPDLTPLVVRGPHQWYLPRVEDHELRFHHVRSIDDLTSGAFGIREPDPHSPVIDPASLDVIVCPGLGFGRDGSRLGRGRGFYDRALSLARNARLIGAAFPCRLVDSLPVEAHDIPMHHILDLG</sequence>
<keyword evidence="6" id="KW-1185">Reference proteome</keyword>
<dbReference type="EMBL" id="BAABRI010000001">
    <property type="protein sequence ID" value="GAA5480945.1"/>
    <property type="molecule type" value="Genomic_DNA"/>
</dbReference>
<protein>
    <recommendedName>
        <fullName evidence="4">5-formyltetrahydrofolate cyclo-ligase</fullName>
        <ecNumber evidence="4">6.3.3.2</ecNumber>
    </recommendedName>
</protein>
<dbReference type="Pfam" id="PF01812">
    <property type="entry name" value="5-FTHF_cyc-lig"/>
    <property type="match status" value="1"/>
</dbReference>
<reference evidence="5 6" key="1">
    <citation type="submission" date="2024-02" db="EMBL/GenBank/DDBJ databases">
        <title>Haloferula sargassicola NBRC 104335.</title>
        <authorList>
            <person name="Ichikawa N."/>
            <person name="Katano-Makiyama Y."/>
            <person name="Hidaka K."/>
        </authorList>
    </citation>
    <scope>NUCLEOTIDE SEQUENCE [LARGE SCALE GENOMIC DNA]</scope>
    <source>
        <strain evidence="5 6">NBRC 104335</strain>
    </source>
</reference>
<evidence type="ECO:0000256" key="1">
    <source>
        <dbReference type="ARBA" id="ARBA00010638"/>
    </source>
</evidence>
<dbReference type="NCBIfam" id="TIGR02727">
    <property type="entry name" value="MTHFS_bact"/>
    <property type="match status" value="1"/>
</dbReference>
<dbReference type="InterPro" id="IPR037171">
    <property type="entry name" value="NagB/RpiA_transferase-like"/>
</dbReference>
<keyword evidence="4" id="KW-0460">Magnesium</keyword>
<gene>
    <name evidence="5" type="ORF">Hsar01_00150</name>
</gene>
<name>A0ABP9UH00_9BACT</name>
<keyword evidence="4" id="KW-0479">Metal-binding</keyword>
<comment type="cofactor">
    <cofactor evidence="4">
        <name>Mg(2+)</name>
        <dbReference type="ChEBI" id="CHEBI:18420"/>
    </cofactor>
</comment>